<dbReference type="EMBL" id="BLLF01006475">
    <property type="protein sequence ID" value="GFH32284.1"/>
    <property type="molecule type" value="Genomic_DNA"/>
</dbReference>
<protein>
    <submittedName>
        <fullName evidence="2">Uncharacterized protein</fullName>
    </submittedName>
</protein>
<feature type="region of interest" description="Disordered" evidence="1">
    <location>
        <begin position="1"/>
        <end position="52"/>
    </location>
</feature>
<gene>
    <name evidence="2" type="ORF">HaLaN_31480</name>
</gene>
<feature type="compositionally biased region" description="Low complexity" evidence="1">
    <location>
        <begin position="1"/>
        <end position="20"/>
    </location>
</feature>
<accession>A0A6A0AJW0</accession>
<comment type="caution">
    <text evidence="2">The sequence shown here is derived from an EMBL/GenBank/DDBJ whole genome shotgun (WGS) entry which is preliminary data.</text>
</comment>
<dbReference type="Proteomes" id="UP000485058">
    <property type="component" value="Unassembled WGS sequence"/>
</dbReference>
<evidence type="ECO:0000256" key="1">
    <source>
        <dbReference type="SAM" id="MobiDB-lite"/>
    </source>
</evidence>
<evidence type="ECO:0000313" key="3">
    <source>
        <dbReference type="Proteomes" id="UP000485058"/>
    </source>
</evidence>
<proteinExistence type="predicted"/>
<evidence type="ECO:0000313" key="2">
    <source>
        <dbReference type="EMBL" id="GFH32284.1"/>
    </source>
</evidence>
<dbReference type="AlphaFoldDB" id="A0A6A0AJW0"/>
<organism evidence="2 3">
    <name type="scientific">Haematococcus lacustris</name>
    <name type="common">Green alga</name>
    <name type="synonym">Haematococcus pluvialis</name>
    <dbReference type="NCBI Taxonomy" id="44745"/>
    <lineage>
        <taxon>Eukaryota</taxon>
        <taxon>Viridiplantae</taxon>
        <taxon>Chlorophyta</taxon>
        <taxon>core chlorophytes</taxon>
        <taxon>Chlorophyceae</taxon>
        <taxon>CS clade</taxon>
        <taxon>Chlamydomonadales</taxon>
        <taxon>Haematococcaceae</taxon>
        <taxon>Haematococcus</taxon>
    </lineage>
</organism>
<name>A0A6A0AJW0_HAELA</name>
<sequence>MPPHFDVSGDMGVVGSSSGRSEGRSDTESEAGTDPGGAAKEKEWGEGWEGGEGRTLRLDLKGELLQVPCGPLAYSIALVKLAPAAGTALVECLFTSLSCAVPDRAAAAQLAGCDLAGVMDDDEEEVY</sequence>
<keyword evidence="3" id="KW-1185">Reference proteome</keyword>
<reference evidence="2 3" key="1">
    <citation type="submission" date="2020-02" db="EMBL/GenBank/DDBJ databases">
        <title>Draft genome sequence of Haematococcus lacustris strain NIES-144.</title>
        <authorList>
            <person name="Morimoto D."/>
            <person name="Nakagawa S."/>
            <person name="Yoshida T."/>
            <person name="Sawayama S."/>
        </authorList>
    </citation>
    <scope>NUCLEOTIDE SEQUENCE [LARGE SCALE GENOMIC DNA]</scope>
    <source>
        <strain evidence="2 3">NIES-144</strain>
    </source>
</reference>
<feature type="compositionally biased region" description="Basic and acidic residues" evidence="1">
    <location>
        <begin position="39"/>
        <end position="52"/>
    </location>
</feature>
<feature type="non-terminal residue" evidence="2">
    <location>
        <position position="1"/>
    </location>
</feature>
<feature type="non-terminal residue" evidence="2">
    <location>
        <position position="127"/>
    </location>
</feature>